<dbReference type="EMBL" id="JAATJU010024629">
    <property type="protein sequence ID" value="KAH0505174.1"/>
    <property type="molecule type" value="Genomic_DNA"/>
</dbReference>
<accession>A0A8J6G6R5</accession>
<protein>
    <submittedName>
        <fullName evidence="3">Leucine-rich repeat and IQ domain-containing protein 3</fullName>
    </submittedName>
</protein>
<gene>
    <name evidence="3" type="ORF">LTLLF_179665</name>
</gene>
<dbReference type="InterPro" id="IPR001611">
    <property type="entry name" value="Leu-rich_rpt"/>
</dbReference>
<evidence type="ECO:0000313" key="3">
    <source>
        <dbReference type="EMBL" id="KAH0505174.1"/>
    </source>
</evidence>
<dbReference type="Gene3D" id="3.80.10.10">
    <property type="entry name" value="Ribonuclease Inhibitor"/>
    <property type="match status" value="1"/>
</dbReference>
<dbReference type="InterPro" id="IPR052859">
    <property type="entry name" value="LRR-IQ_domain_protein"/>
</dbReference>
<dbReference type="InterPro" id="IPR025875">
    <property type="entry name" value="Leu-rich_rpt_4"/>
</dbReference>
<proteinExistence type="predicted"/>
<evidence type="ECO:0000313" key="4">
    <source>
        <dbReference type="Proteomes" id="UP000710432"/>
    </source>
</evidence>
<keyword evidence="2" id="KW-0677">Repeat</keyword>
<dbReference type="SUPFAM" id="SSF52058">
    <property type="entry name" value="L domain-like"/>
    <property type="match status" value="1"/>
</dbReference>
<evidence type="ECO:0000256" key="1">
    <source>
        <dbReference type="ARBA" id="ARBA00022614"/>
    </source>
</evidence>
<dbReference type="PANTHER" id="PTHR46723:SF1">
    <property type="entry name" value="LEUCINE-RICH REPEAT AND IQ DOMAIN-CONTAINING PROTEIN 3"/>
    <property type="match status" value="1"/>
</dbReference>
<keyword evidence="1" id="KW-0433">Leucine-rich repeat</keyword>
<dbReference type="Pfam" id="PF12799">
    <property type="entry name" value="LRR_4"/>
    <property type="match status" value="1"/>
</dbReference>
<dbReference type="PANTHER" id="PTHR46723">
    <property type="entry name" value="LEUCINE-RICH REPEAT AND IQ DOMAIN-CONTAINING PROTEIN 3"/>
    <property type="match status" value="1"/>
</dbReference>
<name>A0A8J6G6R5_MICOH</name>
<organism evidence="3 4">
    <name type="scientific">Microtus ochrogaster</name>
    <name type="common">Prairie vole</name>
    <dbReference type="NCBI Taxonomy" id="79684"/>
    <lineage>
        <taxon>Eukaryota</taxon>
        <taxon>Metazoa</taxon>
        <taxon>Chordata</taxon>
        <taxon>Craniata</taxon>
        <taxon>Vertebrata</taxon>
        <taxon>Euteleostomi</taxon>
        <taxon>Mammalia</taxon>
        <taxon>Eutheria</taxon>
        <taxon>Euarchontoglires</taxon>
        <taxon>Glires</taxon>
        <taxon>Rodentia</taxon>
        <taxon>Myomorpha</taxon>
        <taxon>Muroidea</taxon>
        <taxon>Cricetidae</taxon>
        <taxon>Arvicolinae</taxon>
        <taxon>Microtus</taxon>
    </lineage>
</organism>
<dbReference type="AlphaFoldDB" id="A0A8J6G6R5"/>
<reference evidence="3" key="1">
    <citation type="submission" date="2020-03" db="EMBL/GenBank/DDBJ databases">
        <title>Studies in the Genomics of Life Span.</title>
        <authorList>
            <person name="Glass D."/>
        </authorList>
    </citation>
    <scope>NUCLEOTIDE SEQUENCE</scope>
    <source>
        <strain evidence="3">LTLLF</strain>
        <tissue evidence="3">Muscle</tissue>
    </source>
</reference>
<dbReference type="Proteomes" id="UP000710432">
    <property type="component" value="Unassembled WGS sequence"/>
</dbReference>
<sequence>MFHGTITKELTSHEEWSHYNENIIEDQKDFVFVKYNGLHLKSMENLQSCISLRVCIFSNNFITDIQPLQSCVKLIKLDLHGNQIKTLPDRNFWGGLKNLKLLYLHDNGFAKLKNICVLAACASLIGLTMFDCPVSLKKGYRHVLVNSIWPLKALDHHVISDEEIIQNWHLPERFKTFNHRLFFNLCPALIKVSPDQHHEATPSKCSTTSYHCDSGQEDFAGDSYGFAPYYRSQDYRQVVYLSGFNPVTGGLEKEFP</sequence>
<dbReference type="PROSITE" id="PS51450">
    <property type="entry name" value="LRR"/>
    <property type="match status" value="1"/>
</dbReference>
<evidence type="ECO:0000256" key="2">
    <source>
        <dbReference type="ARBA" id="ARBA00022737"/>
    </source>
</evidence>
<dbReference type="InterPro" id="IPR032675">
    <property type="entry name" value="LRR_dom_sf"/>
</dbReference>
<comment type="caution">
    <text evidence="3">The sequence shown here is derived from an EMBL/GenBank/DDBJ whole genome shotgun (WGS) entry which is preliminary data.</text>
</comment>